<accession>A0ABW0CDE0</accession>
<dbReference type="PANTHER" id="PTHR46696:SF1">
    <property type="entry name" value="CYTOCHROME P450 YJIB-RELATED"/>
    <property type="match status" value="1"/>
</dbReference>
<organism evidence="2 3">
    <name type="scientific">Streptomyces coerulescens</name>
    <dbReference type="NCBI Taxonomy" id="29304"/>
    <lineage>
        <taxon>Bacteria</taxon>
        <taxon>Bacillati</taxon>
        <taxon>Actinomycetota</taxon>
        <taxon>Actinomycetes</taxon>
        <taxon>Kitasatosporales</taxon>
        <taxon>Streptomycetaceae</taxon>
        <taxon>Streptomyces</taxon>
    </lineage>
</organism>
<dbReference type="InterPro" id="IPR036396">
    <property type="entry name" value="Cyt_P450_sf"/>
</dbReference>
<keyword evidence="3" id="KW-1185">Reference proteome</keyword>
<gene>
    <name evidence="2" type="ORF">ACFPQ9_05580</name>
</gene>
<dbReference type="Proteomes" id="UP001596263">
    <property type="component" value="Unassembled WGS sequence"/>
</dbReference>
<evidence type="ECO:0000313" key="2">
    <source>
        <dbReference type="EMBL" id="MFC5213303.1"/>
    </source>
</evidence>
<dbReference type="RefSeq" id="WP_380847404.1">
    <property type="nucleotide sequence ID" value="NZ_JBHSKM010000002.1"/>
</dbReference>
<name>A0ABW0CDE0_STRCD</name>
<dbReference type="SUPFAM" id="SSF48264">
    <property type="entry name" value="Cytochrome P450"/>
    <property type="match status" value="1"/>
</dbReference>
<dbReference type="Gene3D" id="1.10.630.10">
    <property type="entry name" value="Cytochrome P450"/>
    <property type="match status" value="1"/>
</dbReference>
<comment type="similarity">
    <text evidence="1">Belongs to the cytochrome P450 family.</text>
</comment>
<reference evidence="3" key="1">
    <citation type="journal article" date="2019" name="Int. J. Syst. Evol. Microbiol.">
        <title>The Global Catalogue of Microorganisms (GCM) 10K type strain sequencing project: providing services to taxonomists for standard genome sequencing and annotation.</title>
        <authorList>
            <consortium name="The Broad Institute Genomics Platform"/>
            <consortium name="The Broad Institute Genome Sequencing Center for Infectious Disease"/>
            <person name="Wu L."/>
            <person name="Ma J."/>
        </authorList>
    </citation>
    <scope>NUCLEOTIDE SEQUENCE [LARGE SCALE GENOMIC DNA]</scope>
    <source>
        <strain evidence="3">KCTC 42586</strain>
    </source>
</reference>
<dbReference type="PANTHER" id="PTHR46696">
    <property type="entry name" value="P450, PUTATIVE (EUROFUNG)-RELATED"/>
    <property type="match status" value="1"/>
</dbReference>
<comment type="caution">
    <text evidence="2">The sequence shown here is derived from an EMBL/GenBank/DDBJ whole genome shotgun (WGS) entry which is preliminary data.</text>
</comment>
<sequence length="360" mass="38400">MTSWTVTQPEASTARRIPMYVPEFAADPLAAYRRMRAEFGPLVPVELAPGIPATLVIGYLQARRILNDPLRFPADPRTWPQAIPDTCPVKPMVERRPDALRSVGAAHARYRAANTVAPAAVDQDELRALVEKVADTAIEEFGTGGRAHLLSQYARPGAVRVLSTLLGCPDDIERRVVEAMAAISDDVNATGGNRLLLEDVVDLVTLRRRQPADDITSRLLTQVARLDDQETVHQLVALYRVGIEPLVNLITDAIFRLLLDEPSSGARPTGGSAAREALDTVPHTGPPLAAGCVSCPPDPVEIDGVLLPAYQPVVISMAACYDDPAVTGGTDGRTGGNGAGLAWSAGPHACPARHGPHPSR</sequence>
<proteinExistence type="inferred from homology"/>
<evidence type="ECO:0000313" key="3">
    <source>
        <dbReference type="Proteomes" id="UP001596263"/>
    </source>
</evidence>
<dbReference type="PRINTS" id="PR00359">
    <property type="entry name" value="BP450"/>
</dbReference>
<evidence type="ECO:0000256" key="1">
    <source>
        <dbReference type="ARBA" id="ARBA00010617"/>
    </source>
</evidence>
<dbReference type="InterPro" id="IPR002397">
    <property type="entry name" value="Cyt_P450_B"/>
</dbReference>
<protein>
    <submittedName>
        <fullName evidence="2">Cytochrome P450</fullName>
    </submittedName>
</protein>
<dbReference type="EMBL" id="JBHSKM010000002">
    <property type="protein sequence ID" value="MFC5213303.1"/>
    <property type="molecule type" value="Genomic_DNA"/>
</dbReference>